<dbReference type="KEGG" id="aup:AsAng_0019370"/>
<dbReference type="Pfam" id="PF18962">
    <property type="entry name" value="Por_Secre_tail"/>
    <property type="match status" value="1"/>
</dbReference>
<proteinExistence type="predicted"/>
<dbReference type="SUPFAM" id="SSF49373">
    <property type="entry name" value="Invasin/intimin cell-adhesion fragments"/>
    <property type="match status" value="1"/>
</dbReference>
<dbReference type="InterPro" id="IPR026444">
    <property type="entry name" value="Secre_tail"/>
</dbReference>
<evidence type="ECO:0000256" key="1">
    <source>
        <dbReference type="SAM" id="SignalP"/>
    </source>
</evidence>
<dbReference type="Gene3D" id="2.60.40.1080">
    <property type="match status" value="1"/>
</dbReference>
<dbReference type="Proteomes" id="UP001060919">
    <property type="component" value="Chromosome"/>
</dbReference>
<gene>
    <name evidence="3" type="ORF">AsAng_0019370</name>
</gene>
<dbReference type="InterPro" id="IPR003343">
    <property type="entry name" value="Big_2"/>
</dbReference>
<sequence>MTGLNQLSYWILFIVLFFNYQAQATIQHTDITDVVVTGSTTAAIDFNGDGTAEFSLEDGSFGGNAEVQTFFDPAKVNFITQTATWDAFDPISLGTRIDASSGYNAQGDCYFNPFWASTVFTVGTDRYIGVKFDLGGNVHYGWVRVHLATTGVVTVKDYAYEDNAGVGIDAGITSSAILVTGINVQGQSGTSTLSVGNSLQMEAIVLPANANNSNVTWAVTNLTGTASIDSTTGILTGLSQGTVRVIASAQDASGISGNTTITINQTTALNQVEIETVQCYPNPAQKYFYINSQEEGSYQLLGIHGQEVLTNTINKGVNKIEVSLPQGLYLIRIISKKGEQTQRILLK</sequence>
<name>A0A915YDQ6_9BACT</name>
<keyword evidence="1" id="KW-0732">Signal</keyword>
<evidence type="ECO:0000313" key="3">
    <source>
        <dbReference type="EMBL" id="BDS11225.1"/>
    </source>
</evidence>
<evidence type="ECO:0000259" key="2">
    <source>
        <dbReference type="SMART" id="SM00635"/>
    </source>
</evidence>
<dbReference type="Pfam" id="PF02368">
    <property type="entry name" value="Big_2"/>
    <property type="match status" value="1"/>
</dbReference>
<accession>A0A915YDQ6</accession>
<feature type="chain" id="PRO_5036742791" evidence="1">
    <location>
        <begin position="25"/>
        <end position="347"/>
    </location>
</feature>
<dbReference type="AlphaFoldDB" id="A0A915YDQ6"/>
<feature type="signal peptide" evidence="1">
    <location>
        <begin position="1"/>
        <end position="24"/>
    </location>
</feature>
<evidence type="ECO:0000313" key="4">
    <source>
        <dbReference type="Proteomes" id="UP001060919"/>
    </source>
</evidence>
<dbReference type="SMART" id="SM00635">
    <property type="entry name" value="BID_2"/>
    <property type="match status" value="1"/>
</dbReference>
<protein>
    <submittedName>
        <fullName evidence="3">T9SS type A sorting domain-containing protein</fullName>
    </submittedName>
</protein>
<keyword evidence="4" id="KW-1185">Reference proteome</keyword>
<dbReference type="RefSeq" id="WP_264792428.1">
    <property type="nucleotide sequence ID" value="NZ_AP026867.1"/>
</dbReference>
<dbReference type="InterPro" id="IPR008964">
    <property type="entry name" value="Invasin/intimin_cell_adhesion"/>
</dbReference>
<feature type="domain" description="BIG2" evidence="2">
    <location>
        <begin position="178"/>
        <end position="259"/>
    </location>
</feature>
<dbReference type="NCBIfam" id="TIGR04183">
    <property type="entry name" value="Por_Secre_tail"/>
    <property type="match status" value="1"/>
</dbReference>
<organism evidence="3 4">
    <name type="scientific">Aureispira anguillae</name>
    <dbReference type="NCBI Taxonomy" id="2864201"/>
    <lineage>
        <taxon>Bacteria</taxon>
        <taxon>Pseudomonadati</taxon>
        <taxon>Bacteroidota</taxon>
        <taxon>Saprospiria</taxon>
        <taxon>Saprospirales</taxon>
        <taxon>Saprospiraceae</taxon>
        <taxon>Aureispira</taxon>
    </lineage>
</organism>
<reference evidence="3" key="1">
    <citation type="submission" date="2022-09" db="EMBL/GenBank/DDBJ databases">
        <title>Aureispira anguillicida sp. nov., isolated from Leptocephalus of Japanese eel Anguilla japonica.</title>
        <authorList>
            <person name="Yuasa K."/>
            <person name="Mekata T."/>
            <person name="Ikunari K."/>
        </authorList>
    </citation>
    <scope>NUCLEOTIDE SEQUENCE</scope>
    <source>
        <strain evidence="3">EL160426</strain>
    </source>
</reference>
<dbReference type="EMBL" id="AP026867">
    <property type="protein sequence ID" value="BDS11225.1"/>
    <property type="molecule type" value="Genomic_DNA"/>
</dbReference>